<protein>
    <recommendedName>
        <fullName evidence="3">CopG family transcriptional regulator</fullName>
    </recommendedName>
</protein>
<dbReference type="InterPro" id="IPR013321">
    <property type="entry name" value="Arc_rbn_hlx_hlx"/>
</dbReference>
<dbReference type="GO" id="GO:0006355">
    <property type="term" value="P:regulation of DNA-templated transcription"/>
    <property type="evidence" value="ECO:0007669"/>
    <property type="project" value="InterPro"/>
</dbReference>
<evidence type="ECO:0008006" key="3">
    <source>
        <dbReference type="Google" id="ProtNLM"/>
    </source>
</evidence>
<comment type="caution">
    <text evidence="1">The sequence shown here is derived from an EMBL/GenBank/DDBJ whole genome shotgun (WGS) entry which is preliminary data.</text>
</comment>
<name>A0A235BZD3_UNCW3</name>
<gene>
    <name evidence="1" type="ORF">CH333_00140</name>
</gene>
<sequence length="73" mass="8790">MKRLNITLPEDLAQELEAISNKSRFIAEAVKERLERIRREKLDKLLVEGYKATCREDREVDKEWEEITLESWK</sequence>
<dbReference type="EMBL" id="NOZQ01000003">
    <property type="protein sequence ID" value="OYD17572.1"/>
    <property type="molecule type" value="Genomic_DNA"/>
</dbReference>
<evidence type="ECO:0000313" key="2">
    <source>
        <dbReference type="Proteomes" id="UP000215215"/>
    </source>
</evidence>
<evidence type="ECO:0000313" key="1">
    <source>
        <dbReference type="EMBL" id="OYD17572.1"/>
    </source>
</evidence>
<dbReference type="Proteomes" id="UP000215215">
    <property type="component" value="Unassembled WGS sequence"/>
</dbReference>
<dbReference type="Gene3D" id="1.10.1220.10">
    <property type="entry name" value="Met repressor-like"/>
    <property type="match status" value="1"/>
</dbReference>
<reference evidence="1 2" key="1">
    <citation type="submission" date="2017-07" db="EMBL/GenBank/DDBJ databases">
        <title>Recovery of genomes from metagenomes via a dereplication, aggregation, and scoring strategy.</title>
        <authorList>
            <person name="Sieber C.M."/>
            <person name="Probst A.J."/>
            <person name="Sharrar A."/>
            <person name="Thomas B.C."/>
            <person name="Hess M."/>
            <person name="Tringe S.G."/>
            <person name="Banfield J.F."/>
        </authorList>
    </citation>
    <scope>NUCLEOTIDE SEQUENCE [LARGE SCALE GENOMIC DNA]</scope>
    <source>
        <strain evidence="1">JGI_Cruoil_03_44_89</strain>
    </source>
</reference>
<proteinExistence type="predicted"/>
<organism evidence="1 2">
    <name type="scientific">candidate division WOR-3 bacterium JGI_Cruoil_03_44_89</name>
    <dbReference type="NCBI Taxonomy" id="1973748"/>
    <lineage>
        <taxon>Bacteria</taxon>
        <taxon>Bacteria division WOR-3</taxon>
    </lineage>
</organism>
<dbReference type="AlphaFoldDB" id="A0A235BZD3"/>
<accession>A0A235BZD3</accession>